<dbReference type="Proteomes" id="UP001219525">
    <property type="component" value="Unassembled WGS sequence"/>
</dbReference>
<gene>
    <name evidence="2" type="ORF">GGX14DRAFT_202019</name>
</gene>
<organism evidence="2 3">
    <name type="scientific">Mycena pura</name>
    <dbReference type="NCBI Taxonomy" id="153505"/>
    <lineage>
        <taxon>Eukaryota</taxon>
        <taxon>Fungi</taxon>
        <taxon>Dikarya</taxon>
        <taxon>Basidiomycota</taxon>
        <taxon>Agaricomycotina</taxon>
        <taxon>Agaricomycetes</taxon>
        <taxon>Agaricomycetidae</taxon>
        <taxon>Agaricales</taxon>
        <taxon>Marasmiineae</taxon>
        <taxon>Mycenaceae</taxon>
        <taxon>Mycena</taxon>
    </lineage>
</organism>
<dbReference type="EMBL" id="JARJCW010000009">
    <property type="protein sequence ID" value="KAJ7220598.1"/>
    <property type="molecule type" value="Genomic_DNA"/>
</dbReference>
<feature type="region of interest" description="Disordered" evidence="1">
    <location>
        <begin position="39"/>
        <end position="61"/>
    </location>
</feature>
<comment type="caution">
    <text evidence="2">The sequence shown here is derived from an EMBL/GenBank/DDBJ whole genome shotgun (WGS) entry which is preliminary data.</text>
</comment>
<name>A0AAD6VSJ1_9AGAR</name>
<protein>
    <submittedName>
        <fullName evidence="2">Uncharacterized protein</fullName>
    </submittedName>
</protein>
<keyword evidence="3" id="KW-1185">Reference proteome</keyword>
<evidence type="ECO:0000256" key="1">
    <source>
        <dbReference type="SAM" id="MobiDB-lite"/>
    </source>
</evidence>
<evidence type="ECO:0000313" key="2">
    <source>
        <dbReference type="EMBL" id="KAJ7220598.1"/>
    </source>
</evidence>
<dbReference type="AlphaFoldDB" id="A0AAD6VSJ1"/>
<reference evidence="2" key="1">
    <citation type="submission" date="2023-03" db="EMBL/GenBank/DDBJ databases">
        <title>Massive genome expansion in bonnet fungi (Mycena s.s.) driven by repeated elements and novel gene families across ecological guilds.</title>
        <authorList>
            <consortium name="Lawrence Berkeley National Laboratory"/>
            <person name="Harder C.B."/>
            <person name="Miyauchi S."/>
            <person name="Viragh M."/>
            <person name="Kuo A."/>
            <person name="Thoen E."/>
            <person name="Andreopoulos B."/>
            <person name="Lu D."/>
            <person name="Skrede I."/>
            <person name="Drula E."/>
            <person name="Henrissat B."/>
            <person name="Morin E."/>
            <person name="Kohler A."/>
            <person name="Barry K."/>
            <person name="LaButti K."/>
            <person name="Morin E."/>
            <person name="Salamov A."/>
            <person name="Lipzen A."/>
            <person name="Mereny Z."/>
            <person name="Hegedus B."/>
            <person name="Baldrian P."/>
            <person name="Stursova M."/>
            <person name="Weitz H."/>
            <person name="Taylor A."/>
            <person name="Grigoriev I.V."/>
            <person name="Nagy L.G."/>
            <person name="Martin F."/>
            <person name="Kauserud H."/>
        </authorList>
    </citation>
    <scope>NUCLEOTIDE SEQUENCE</scope>
    <source>
        <strain evidence="2">9144</strain>
    </source>
</reference>
<proteinExistence type="predicted"/>
<sequence>MLESSLLSRGILHDRSLFSGLLSCPASKNTTAGAGDCVKALADPNPDPDPDDGINEQFRKRDDPVHRLAKRVIVPGCTGLQLTPPNYRDTTTDGIWDLSNLGSLTTTVADWGEKQPYASRITGRDSGYAQEHVYEMQLLAQFMTAVVTAQVPLNGMTACAWLKKYVFTAFGSQGVKLANALEDVQPSGDDTMPVLLALANSAKSILCWSQRLPLTRHHGRR</sequence>
<accession>A0AAD6VSJ1</accession>
<evidence type="ECO:0000313" key="3">
    <source>
        <dbReference type="Proteomes" id="UP001219525"/>
    </source>
</evidence>